<proteinExistence type="predicted"/>
<keyword evidence="1" id="KW-0732">Signal</keyword>
<evidence type="ECO:0000313" key="2">
    <source>
        <dbReference type="Proteomes" id="UP000046395"/>
    </source>
</evidence>
<organism evidence="2 3">
    <name type="scientific">Trichuris muris</name>
    <name type="common">Mouse whipworm</name>
    <dbReference type="NCBI Taxonomy" id="70415"/>
    <lineage>
        <taxon>Eukaryota</taxon>
        <taxon>Metazoa</taxon>
        <taxon>Ecdysozoa</taxon>
        <taxon>Nematoda</taxon>
        <taxon>Enoplea</taxon>
        <taxon>Dorylaimia</taxon>
        <taxon>Trichinellida</taxon>
        <taxon>Trichuridae</taxon>
        <taxon>Trichuris</taxon>
    </lineage>
</organism>
<evidence type="ECO:0000313" key="3">
    <source>
        <dbReference type="WBParaSite" id="TMUE_2000008489.1"/>
    </source>
</evidence>
<dbReference type="AlphaFoldDB" id="A0A5S6QMU6"/>
<feature type="chain" id="PRO_5024270718" evidence="1">
    <location>
        <begin position="19"/>
        <end position="248"/>
    </location>
</feature>
<reference evidence="3" key="1">
    <citation type="submission" date="2019-12" db="UniProtKB">
        <authorList>
            <consortium name="WormBaseParasite"/>
        </authorList>
    </citation>
    <scope>IDENTIFICATION</scope>
</reference>
<name>A0A5S6QMU6_TRIMR</name>
<dbReference type="Proteomes" id="UP000046395">
    <property type="component" value="Unassembled WGS sequence"/>
</dbReference>
<feature type="signal peptide" evidence="1">
    <location>
        <begin position="1"/>
        <end position="18"/>
    </location>
</feature>
<dbReference type="WBParaSite" id="TMUE_2000008489.1">
    <property type="protein sequence ID" value="TMUE_2000008489.1"/>
    <property type="gene ID" value="WBGene00293265"/>
</dbReference>
<accession>A0A5S6QMU6</accession>
<sequence length="248" mass="27195">MRSITIIVAFLLAANSYSLRKPKEPLPDSLMIFIEQSKTEEKPTDSEAEITKPFLDKKLEEEEKALVWALQSTNVTKIEGNKLAGTLIVLFGATVKTCPSETQKHLSQNFRIAVKDPEENCKPEMMKREFPCSLVDGVNRIVLVDSRCTAYIIYAPCCHEFKKRLTCLRTISGDELLSPGVAAVKLEPCRGNAEAVNVIVFQPNTSVSTLCLAKAGYGSTDGTYGLIPLEVENVSESTPKNNALPANG</sequence>
<keyword evidence="2" id="KW-1185">Reference proteome</keyword>
<evidence type="ECO:0000256" key="1">
    <source>
        <dbReference type="SAM" id="SignalP"/>
    </source>
</evidence>
<protein>
    <submittedName>
        <fullName evidence="3">Uncharacterized protein</fullName>
    </submittedName>
</protein>